<keyword evidence="4 5" id="KW-0131">Cell cycle</keyword>
<reference evidence="8" key="1">
    <citation type="submission" date="2024-01" db="EMBL/GenBank/DDBJ databases">
        <title>Sequencing the genomes of a sandfly, Sergentomyia squamirostris, and its two endosymbionts.</title>
        <authorList>
            <person name="Itokawa K."/>
            <person name="Sanjoba C."/>
        </authorList>
    </citation>
    <scope>NUCLEOTIDE SEQUENCE</scope>
    <source>
        <strain evidence="8">RiSSQ</strain>
    </source>
</reference>
<evidence type="ECO:0000256" key="1">
    <source>
        <dbReference type="ARBA" id="ARBA00022475"/>
    </source>
</evidence>
<dbReference type="EMBL" id="AP029170">
    <property type="protein sequence ID" value="BFD45913.1"/>
    <property type="molecule type" value="Genomic_DNA"/>
</dbReference>
<evidence type="ECO:0000259" key="7">
    <source>
        <dbReference type="SMART" id="SM00842"/>
    </source>
</evidence>
<dbReference type="InterPro" id="IPR020823">
    <property type="entry name" value="Cell_div_FtsA"/>
</dbReference>
<feature type="domain" description="SHS2" evidence="7">
    <location>
        <begin position="8"/>
        <end position="194"/>
    </location>
</feature>
<comment type="function">
    <text evidence="5 6">Cell division protein that is involved in the assembly of the Z ring. May serve as a membrane anchor for the Z ring.</text>
</comment>
<sequence>MKAKLSNFVTLDLGSSKIACIAAYIDKREEAKIISQNLYYSKGIKSGVILDLKEAENSIVGAIYALEKDCGKNIKKITISLTGYGTKSYYINNKIKLSNQPISQQDIKKLIKKALLEFKLKDQEIIHYFPIEFILDDNNAIEDPVGMFGKELGCELHIITANSNMLMNITNCFAKCHVEINNIILAIYASGIACLSEDEKTLGSIIIDMGARTTSFGLFVSGKLLYTSYIDIGSFHITSDIAKVFSVSLNVAEKLKILHGNAMPSSLDKDNIINLEDFEMEIPDSGRPPITSKYLAQVISPRVEEILLMVQAEHDRVVAGNMIAYRIVITGGGAMLRGVKELASKIFEKQVRIGKPEVLPGFAEDYNPHIYSTSIGMVKNQSLKIQKNNFDINDNNDTSWFKKFLIWLKENI</sequence>
<dbReference type="InterPro" id="IPR043129">
    <property type="entry name" value="ATPase_NBD"/>
</dbReference>
<dbReference type="PANTHER" id="PTHR32432:SF4">
    <property type="entry name" value="CELL DIVISION PROTEIN FTSA"/>
    <property type="match status" value="1"/>
</dbReference>
<dbReference type="Pfam" id="PF02491">
    <property type="entry name" value="SHS2_FTSA"/>
    <property type="match status" value="1"/>
</dbReference>
<dbReference type="PIRSF" id="PIRSF003101">
    <property type="entry name" value="FtsA"/>
    <property type="match status" value="1"/>
</dbReference>
<proteinExistence type="inferred from homology"/>
<dbReference type="InterPro" id="IPR050696">
    <property type="entry name" value="FtsA/MreB"/>
</dbReference>
<evidence type="ECO:0000256" key="4">
    <source>
        <dbReference type="ARBA" id="ARBA00023306"/>
    </source>
</evidence>
<dbReference type="Pfam" id="PF14450">
    <property type="entry name" value="FtsA"/>
    <property type="match status" value="1"/>
</dbReference>
<dbReference type="GO" id="GO:0009898">
    <property type="term" value="C:cytoplasmic side of plasma membrane"/>
    <property type="evidence" value="ECO:0007669"/>
    <property type="project" value="UniProtKB-UniRule"/>
</dbReference>
<keyword evidence="3 5" id="KW-0472">Membrane</keyword>
<dbReference type="CDD" id="cd24048">
    <property type="entry name" value="ASKHA_NBD_FtsA"/>
    <property type="match status" value="1"/>
</dbReference>
<evidence type="ECO:0000313" key="8">
    <source>
        <dbReference type="EMBL" id="BFD45913.1"/>
    </source>
</evidence>
<dbReference type="AlphaFoldDB" id="A0AAT9G7T8"/>
<evidence type="ECO:0000256" key="3">
    <source>
        <dbReference type="ARBA" id="ARBA00023136"/>
    </source>
</evidence>
<dbReference type="NCBIfam" id="TIGR01174">
    <property type="entry name" value="ftsA"/>
    <property type="match status" value="1"/>
</dbReference>
<evidence type="ECO:0000256" key="6">
    <source>
        <dbReference type="PIRNR" id="PIRNR003101"/>
    </source>
</evidence>
<organism evidence="8">
    <name type="scientific">Candidatus Tisiphia endosymbiont of Sergentomyia squamirostris</name>
    <dbReference type="NCBI Taxonomy" id="3113639"/>
    <lineage>
        <taxon>Bacteria</taxon>
        <taxon>Pseudomonadati</taxon>
        <taxon>Pseudomonadota</taxon>
        <taxon>Alphaproteobacteria</taxon>
        <taxon>Rickettsiales</taxon>
        <taxon>Rickettsiaceae</taxon>
        <taxon>Rickettsieae</taxon>
        <taxon>Candidatus Tisiphia</taxon>
    </lineage>
</organism>
<dbReference type="InterPro" id="IPR003494">
    <property type="entry name" value="SHS2_FtsA"/>
</dbReference>
<dbReference type="HAMAP" id="MF_02033">
    <property type="entry name" value="FtsA"/>
    <property type="match status" value="1"/>
</dbReference>
<dbReference type="Gene3D" id="3.30.420.40">
    <property type="match status" value="1"/>
</dbReference>
<keyword evidence="2 5" id="KW-0132">Cell division</keyword>
<dbReference type="PANTHER" id="PTHR32432">
    <property type="entry name" value="CELL DIVISION PROTEIN FTSA-RELATED"/>
    <property type="match status" value="1"/>
</dbReference>
<evidence type="ECO:0000256" key="2">
    <source>
        <dbReference type="ARBA" id="ARBA00022618"/>
    </source>
</evidence>
<protein>
    <recommendedName>
        <fullName evidence="5 6">Cell division protein FtsA</fullName>
    </recommendedName>
</protein>
<dbReference type="Gene3D" id="3.30.1490.110">
    <property type="match status" value="1"/>
</dbReference>
<keyword evidence="1 5" id="KW-1003">Cell membrane</keyword>
<comment type="subunit">
    <text evidence="5">Self-interacts. Interacts with FtsZ.</text>
</comment>
<name>A0AAT9G7T8_9RICK</name>
<comment type="similarity">
    <text evidence="5 6">Belongs to the FtsA/MreB family.</text>
</comment>
<dbReference type="SUPFAM" id="SSF53067">
    <property type="entry name" value="Actin-like ATPase domain"/>
    <property type="match status" value="2"/>
</dbReference>
<accession>A0AAT9G7T8</accession>
<dbReference type="GO" id="GO:0043093">
    <property type="term" value="P:FtsZ-dependent cytokinesis"/>
    <property type="evidence" value="ECO:0007669"/>
    <property type="project" value="UniProtKB-UniRule"/>
</dbReference>
<gene>
    <name evidence="5 8" type="primary">ftsA</name>
    <name evidence="8" type="ORF">DMENIID0002_05590</name>
</gene>
<evidence type="ECO:0000256" key="5">
    <source>
        <dbReference type="HAMAP-Rule" id="MF_02033"/>
    </source>
</evidence>
<dbReference type="SMART" id="SM00842">
    <property type="entry name" value="FtsA"/>
    <property type="match status" value="1"/>
</dbReference>
<dbReference type="GO" id="GO:0032153">
    <property type="term" value="C:cell division site"/>
    <property type="evidence" value="ECO:0007669"/>
    <property type="project" value="UniProtKB-UniRule"/>
</dbReference>
<comment type="subcellular location">
    <subcellularLocation>
        <location evidence="5">Cell membrane</location>
        <topology evidence="5">Peripheral membrane protein</topology>
        <orientation evidence="5">Cytoplasmic side</orientation>
    </subcellularLocation>
    <text evidence="5">Localizes to the Z ring in an FtsZ-dependent manner. Targeted to the membrane through a conserved C-terminal amphipathic helix.</text>
</comment>